<evidence type="ECO:0000313" key="1">
    <source>
        <dbReference type="EMBL" id="OAS22479.1"/>
    </source>
</evidence>
<sequence>MTEASAPYTMFGQCHRQPYTQDVDDLHEAVCVAAAAIDLNLWMPQGVRDRDGNVVMGEDELWDRAMDI</sequence>
<dbReference type="EMBL" id="LWHQ01000038">
    <property type="protein sequence ID" value="OAS22479.1"/>
    <property type="molecule type" value="Genomic_DNA"/>
</dbReference>
<gene>
    <name evidence="1" type="ORF">A5481_18970</name>
</gene>
<protein>
    <submittedName>
        <fullName evidence="1">Uncharacterized protein</fullName>
    </submittedName>
</protein>
<reference evidence="1 2" key="1">
    <citation type="submission" date="2016-04" db="EMBL/GenBank/DDBJ databases">
        <authorList>
            <person name="Evans L.H."/>
            <person name="Alamgir A."/>
            <person name="Owens N."/>
            <person name="Weber N.D."/>
            <person name="Virtaneva K."/>
            <person name="Barbian K."/>
            <person name="Babar A."/>
            <person name="Rosenke K."/>
        </authorList>
    </citation>
    <scope>NUCLEOTIDE SEQUENCE [LARGE SCALE GENOMIC DNA]</scope>
    <source>
        <strain evidence="1 2">PMB02</strain>
    </source>
</reference>
<evidence type="ECO:0000313" key="2">
    <source>
        <dbReference type="Proteomes" id="UP000078316"/>
    </source>
</evidence>
<dbReference type="Proteomes" id="UP000078316">
    <property type="component" value="Unassembled WGS sequence"/>
</dbReference>
<dbReference type="STRING" id="427683.A5481_18970"/>
<proteinExistence type="predicted"/>
<name>A0A179S877_9HYPH</name>
<organism evidence="1 2">
    <name type="scientific">Methylobacterium platani</name>
    <dbReference type="NCBI Taxonomy" id="427683"/>
    <lineage>
        <taxon>Bacteria</taxon>
        <taxon>Pseudomonadati</taxon>
        <taxon>Pseudomonadota</taxon>
        <taxon>Alphaproteobacteria</taxon>
        <taxon>Hyphomicrobiales</taxon>
        <taxon>Methylobacteriaceae</taxon>
        <taxon>Methylobacterium</taxon>
    </lineage>
</organism>
<comment type="caution">
    <text evidence="1">The sequence shown here is derived from an EMBL/GenBank/DDBJ whole genome shotgun (WGS) entry which is preliminary data.</text>
</comment>
<dbReference type="AlphaFoldDB" id="A0A179S877"/>
<accession>A0A179S877</accession>
<dbReference type="RefSeq" id="WP_048431735.1">
    <property type="nucleotide sequence ID" value="NZ_LWHQ01000038.1"/>
</dbReference>